<evidence type="ECO:0000313" key="9">
    <source>
        <dbReference type="Proteomes" id="UP000277582"/>
    </source>
</evidence>
<comment type="cofactor">
    <cofactor evidence="1">
        <name>Mg(2+)</name>
        <dbReference type="ChEBI" id="CHEBI:18420"/>
    </cofactor>
</comment>
<dbReference type="PANTHER" id="PTHR33653">
    <property type="entry name" value="RIBONUCLEASE VAPC2"/>
    <property type="match status" value="1"/>
</dbReference>
<keyword evidence="5" id="KW-0460">Magnesium</keyword>
<dbReference type="SMART" id="SM00670">
    <property type="entry name" value="PINc"/>
    <property type="match status" value="1"/>
</dbReference>
<dbReference type="AlphaFoldDB" id="A0A3R9PBN6"/>
<evidence type="ECO:0000256" key="2">
    <source>
        <dbReference type="ARBA" id="ARBA00022722"/>
    </source>
</evidence>
<keyword evidence="2" id="KW-0540">Nuclease</keyword>
<dbReference type="Pfam" id="PF01850">
    <property type="entry name" value="PIN"/>
    <property type="match status" value="1"/>
</dbReference>
<keyword evidence="9" id="KW-1185">Reference proteome</keyword>
<dbReference type="EMBL" id="RCOS01000170">
    <property type="protein sequence ID" value="RSN71724.1"/>
    <property type="molecule type" value="Genomic_DNA"/>
</dbReference>
<dbReference type="InterPro" id="IPR050556">
    <property type="entry name" value="Type_II_TA_system_RNase"/>
</dbReference>
<dbReference type="Gene3D" id="3.40.50.1010">
    <property type="entry name" value="5'-nuclease"/>
    <property type="match status" value="1"/>
</dbReference>
<name>A0A3R9PBN6_9CREN</name>
<dbReference type="InterPro" id="IPR002716">
    <property type="entry name" value="PIN_dom"/>
</dbReference>
<gene>
    <name evidence="8" type="ORF">D6D85_15435</name>
</gene>
<evidence type="ECO:0000259" key="7">
    <source>
        <dbReference type="SMART" id="SM00670"/>
    </source>
</evidence>
<evidence type="ECO:0000256" key="5">
    <source>
        <dbReference type="ARBA" id="ARBA00022842"/>
    </source>
</evidence>
<evidence type="ECO:0000256" key="6">
    <source>
        <dbReference type="ARBA" id="ARBA00038093"/>
    </source>
</evidence>
<dbReference type="OrthoDB" id="384104at2157"/>
<dbReference type="GO" id="GO:0004518">
    <property type="term" value="F:nuclease activity"/>
    <property type="evidence" value="ECO:0007669"/>
    <property type="project" value="UniProtKB-KW"/>
</dbReference>
<comment type="caution">
    <text evidence="8">The sequence shown here is derived from an EMBL/GenBank/DDBJ whole genome shotgun (WGS) entry which is preliminary data.</text>
</comment>
<sequence length="131" mass="14633">MALILDTKFLIAHTFPPSDEERRDIANFLSRISKEKLIIPSIVITEFMKVAGTRLGAEQARIKLKLWTARGAGVLSVDEETAFLAGELALRHKDIPIADVIIGAVAKQHKAAIITDDPHFKMLNLKTVWYK</sequence>
<feature type="domain" description="PIN" evidence="7">
    <location>
        <begin position="1"/>
        <end position="122"/>
    </location>
</feature>
<evidence type="ECO:0000256" key="1">
    <source>
        <dbReference type="ARBA" id="ARBA00001946"/>
    </source>
</evidence>
<dbReference type="GO" id="GO:0016787">
    <property type="term" value="F:hydrolase activity"/>
    <property type="evidence" value="ECO:0007669"/>
    <property type="project" value="UniProtKB-KW"/>
</dbReference>
<proteinExistence type="inferred from homology"/>
<evidence type="ECO:0000313" key="8">
    <source>
        <dbReference type="EMBL" id="RSN71724.1"/>
    </source>
</evidence>
<comment type="similarity">
    <text evidence="6">Belongs to the PINc/VapC protein family.</text>
</comment>
<dbReference type="RefSeq" id="WP_125672854.1">
    <property type="nucleotide sequence ID" value="NZ_RCOS01000170.1"/>
</dbReference>
<dbReference type="PANTHER" id="PTHR33653:SF1">
    <property type="entry name" value="RIBONUCLEASE VAPC2"/>
    <property type="match status" value="1"/>
</dbReference>
<dbReference type="Proteomes" id="UP000277582">
    <property type="component" value="Unassembled WGS sequence"/>
</dbReference>
<reference evidence="8 9" key="1">
    <citation type="submission" date="2018-10" db="EMBL/GenBank/DDBJ databases">
        <title>Co-occurring genomic capacity for anaerobic methane metabolism and dissimilatory sulfite reduction discovered in the Korarchaeota.</title>
        <authorList>
            <person name="Mckay L.J."/>
            <person name="Dlakic M."/>
            <person name="Fields M.W."/>
            <person name="Delmont T.O."/>
            <person name="Eren A.M."/>
            <person name="Jay Z.J."/>
            <person name="Klingelsmith K.B."/>
            <person name="Rusch D.B."/>
            <person name="Inskeep W.P."/>
        </authorList>
    </citation>
    <scope>NUCLEOTIDE SEQUENCE [LARGE SCALE GENOMIC DNA]</scope>
    <source>
        <strain evidence="8 9">MDKW</strain>
    </source>
</reference>
<protein>
    <submittedName>
        <fullName evidence="8">Type II toxin-antitoxin system VapC family toxin</fullName>
    </submittedName>
</protein>
<organism evidence="8 9">
    <name type="scientific">Candidatus Methanodesulfokora washburnensis</name>
    <dbReference type="NCBI Taxonomy" id="2478471"/>
    <lineage>
        <taxon>Archaea</taxon>
        <taxon>Thermoproteota</taxon>
        <taxon>Candidatus Korarchaeia</taxon>
        <taxon>Candidatus Korarchaeia incertae sedis</taxon>
        <taxon>Candidatus Methanodesulfokora</taxon>
    </lineage>
</organism>
<dbReference type="SUPFAM" id="SSF88723">
    <property type="entry name" value="PIN domain-like"/>
    <property type="match status" value="1"/>
</dbReference>
<keyword evidence="3" id="KW-0479">Metal-binding</keyword>
<accession>A0A3R9PBN6</accession>
<keyword evidence="4" id="KW-0378">Hydrolase</keyword>
<evidence type="ECO:0000256" key="4">
    <source>
        <dbReference type="ARBA" id="ARBA00022801"/>
    </source>
</evidence>
<evidence type="ECO:0000256" key="3">
    <source>
        <dbReference type="ARBA" id="ARBA00022723"/>
    </source>
</evidence>
<dbReference type="GO" id="GO:0046872">
    <property type="term" value="F:metal ion binding"/>
    <property type="evidence" value="ECO:0007669"/>
    <property type="project" value="UniProtKB-KW"/>
</dbReference>
<dbReference type="InterPro" id="IPR029060">
    <property type="entry name" value="PIN-like_dom_sf"/>
</dbReference>